<dbReference type="Proteomes" id="UP000297245">
    <property type="component" value="Unassembled WGS sequence"/>
</dbReference>
<gene>
    <name evidence="7" type="ORF">K435DRAFT_653919</name>
</gene>
<dbReference type="GO" id="GO:0016787">
    <property type="term" value="F:hydrolase activity"/>
    <property type="evidence" value="ECO:0007669"/>
    <property type="project" value="UniProtKB-KW"/>
</dbReference>
<dbReference type="PROSITE" id="PS51192">
    <property type="entry name" value="HELICASE_ATP_BIND_1"/>
    <property type="match status" value="1"/>
</dbReference>
<evidence type="ECO:0000313" key="7">
    <source>
        <dbReference type="EMBL" id="THV02190.1"/>
    </source>
</evidence>
<dbReference type="InterPro" id="IPR001650">
    <property type="entry name" value="Helicase_C-like"/>
</dbReference>
<dbReference type="Pfam" id="PF00271">
    <property type="entry name" value="Helicase_C"/>
    <property type="match status" value="1"/>
</dbReference>
<accession>A0A4S8MHM9</accession>
<keyword evidence="8" id="KW-1185">Reference proteome</keyword>
<dbReference type="GO" id="GO:0005524">
    <property type="term" value="F:ATP binding"/>
    <property type="evidence" value="ECO:0007669"/>
    <property type="project" value="UniProtKB-KW"/>
</dbReference>
<dbReference type="SMART" id="SM00487">
    <property type="entry name" value="DEXDc"/>
    <property type="match status" value="1"/>
</dbReference>
<dbReference type="AlphaFoldDB" id="A0A4S8MHM9"/>
<dbReference type="InterPro" id="IPR050628">
    <property type="entry name" value="SNF2_RAD54_helicase_TF"/>
</dbReference>
<dbReference type="SMART" id="SM00490">
    <property type="entry name" value="HELICc"/>
    <property type="match status" value="1"/>
</dbReference>
<evidence type="ECO:0000256" key="4">
    <source>
        <dbReference type="SAM" id="MobiDB-lite"/>
    </source>
</evidence>
<evidence type="ECO:0000256" key="3">
    <source>
        <dbReference type="ARBA" id="ARBA00022840"/>
    </source>
</evidence>
<protein>
    <submittedName>
        <fullName evidence="7">Uncharacterized protein</fullName>
    </submittedName>
</protein>
<dbReference type="OrthoDB" id="423559at2759"/>
<dbReference type="InterPro" id="IPR049730">
    <property type="entry name" value="SNF2/RAD54-like_C"/>
</dbReference>
<dbReference type="CDD" id="cd18008">
    <property type="entry name" value="DEXDc_SHPRH-like"/>
    <property type="match status" value="1"/>
</dbReference>
<evidence type="ECO:0000313" key="8">
    <source>
        <dbReference type="Proteomes" id="UP000297245"/>
    </source>
</evidence>
<sequence>MSGNMNEDVSEAVDPEDAIVDGFKEGFTLLPHQVIGRKWMKEREDPGEKRMGGILADDMGLGKTIQTLTRIVGGRPKKSDKEDGWAPATLVVCPLALVGQWASEIKRMTDGLVVITHQGTTRTSDPRALQRAHVVVTTYDTVKSEYSTYRPPVKDESKAKAKKKQAVDDSDSDNSEAEHFGRSLAKSKKSKAKAPKDALFKVKWFRVVLDEAHNIKNRNTNGAIACCELEAKFRWALTGTPMQNDVTEIYTLLKFLRIKPFNHFDRFNTDIAKPIKNGNGANRAMKRLQVVLRQVMLRRRKDDTLNGKALVELPKRTLNIVSCDFSPSEQQFYDDLETKMGTVRDQLMADAEREGKNTNYMAMLLLLLRLRQACNHPCLVSKDYKQDLEAVNTRGAPKASDGVDADDLASAFENLGVTRKCSMCTTELTSSNSSNSKVDGHCDDCSGLAVQARQQSVGRPDSAKIRKILELLKDIQERSDDDDKTIIFSQFTSMLDLIEPFLKEKGFKFVRYDGSMNSQDREKSLEAIKKNDRIKVILISFKAGSTGLNLTACNNVILVDLWWNPALEDQAFDRAHRFGQKKDVNIYKLKIDATVEERILELQDKKRELTRAALSGDKIKNLRLGMNELLALFKPGGHDDDDD</sequence>
<dbReference type="Gene3D" id="3.40.50.10810">
    <property type="entry name" value="Tandem AAA-ATPase domain"/>
    <property type="match status" value="2"/>
</dbReference>
<dbReference type="PANTHER" id="PTHR45626:SF14">
    <property type="entry name" value="ATP-DEPENDENT DNA HELICASE (EUROFUNG)"/>
    <property type="match status" value="1"/>
</dbReference>
<dbReference type="GO" id="GO:0005634">
    <property type="term" value="C:nucleus"/>
    <property type="evidence" value="ECO:0007669"/>
    <property type="project" value="TreeGrafter"/>
</dbReference>
<feature type="region of interest" description="Disordered" evidence="4">
    <location>
        <begin position="150"/>
        <end position="189"/>
    </location>
</feature>
<dbReference type="Pfam" id="PF00176">
    <property type="entry name" value="SNF2-rel_dom"/>
    <property type="match status" value="1"/>
</dbReference>
<evidence type="ECO:0000259" key="5">
    <source>
        <dbReference type="PROSITE" id="PS51192"/>
    </source>
</evidence>
<dbReference type="PANTHER" id="PTHR45626">
    <property type="entry name" value="TRANSCRIPTION TERMINATION FACTOR 2-RELATED"/>
    <property type="match status" value="1"/>
</dbReference>
<keyword evidence="2" id="KW-0378">Hydrolase</keyword>
<dbReference type="InterPro" id="IPR027417">
    <property type="entry name" value="P-loop_NTPase"/>
</dbReference>
<organism evidence="7 8">
    <name type="scientific">Dendrothele bispora (strain CBS 962.96)</name>
    <dbReference type="NCBI Taxonomy" id="1314807"/>
    <lineage>
        <taxon>Eukaryota</taxon>
        <taxon>Fungi</taxon>
        <taxon>Dikarya</taxon>
        <taxon>Basidiomycota</taxon>
        <taxon>Agaricomycotina</taxon>
        <taxon>Agaricomycetes</taxon>
        <taxon>Agaricomycetidae</taxon>
        <taxon>Agaricales</taxon>
        <taxon>Agaricales incertae sedis</taxon>
        <taxon>Dendrothele</taxon>
    </lineage>
</organism>
<dbReference type="InterPro" id="IPR000330">
    <property type="entry name" value="SNF2_N"/>
</dbReference>
<dbReference type="GO" id="GO:0008094">
    <property type="term" value="F:ATP-dependent activity, acting on DNA"/>
    <property type="evidence" value="ECO:0007669"/>
    <property type="project" value="TreeGrafter"/>
</dbReference>
<evidence type="ECO:0000256" key="2">
    <source>
        <dbReference type="ARBA" id="ARBA00022801"/>
    </source>
</evidence>
<evidence type="ECO:0000259" key="6">
    <source>
        <dbReference type="PROSITE" id="PS51194"/>
    </source>
</evidence>
<dbReference type="InterPro" id="IPR014001">
    <property type="entry name" value="Helicase_ATP-bd"/>
</dbReference>
<keyword evidence="1" id="KW-0547">Nucleotide-binding</keyword>
<name>A0A4S8MHM9_DENBC</name>
<dbReference type="SUPFAM" id="SSF52540">
    <property type="entry name" value="P-loop containing nucleoside triphosphate hydrolases"/>
    <property type="match status" value="2"/>
</dbReference>
<dbReference type="PROSITE" id="PS51194">
    <property type="entry name" value="HELICASE_CTER"/>
    <property type="match status" value="1"/>
</dbReference>
<feature type="domain" description="Helicase ATP-binding" evidence="5">
    <location>
        <begin position="44"/>
        <end position="259"/>
    </location>
</feature>
<proteinExistence type="predicted"/>
<dbReference type="Gene3D" id="3.40.50.300">
    <property type="entry name" value="P-loop containing nucleotide triphosphate hydrolases"/>
    <property type="match status" value="1"/>
</dbReference>
<dbReference type="InterPro" id="IPR038718">
    <property type="entry name" value="SNF2-like_sf"/>
</dbReference>
<evidence type="ECO:0000256" key="1">
    <source>
        <dbReference type="ARBA" id="ARBA00022741"/>
    </source>
</evidence>
<dbReference type="EMBL" id="ML179079">
    <property type="protein sequence ID" value="THV02190.1"/>
    <property type="molecule type" value="Genomic_DNA"/>
</dbReference>
<dbReference type="GO" id="GO:0006281">
    <property type="term" value="P:DNA repair"/>
    <property type="evidence" value="ECO:0007669"/>
    <property type="project" value="TreeGrafter"/>
</dbReference>
<dbReference type="CDD" id="cd18793">
    <property type="entry name" value="SF2_C_SNF"/>
    <property type="match status" value="1"/>
</dbReference>
<feature type="domain" description="Helicase C-terminal" evidence="6">
    <location>
        <begin position="467"/>
        <end position="630"/>
    </location>
</feature>
<keyword evidence="3" id="KW-0067">ATP-binding</keyword>
<reference evidence="7 8" key="1">
    <citation type="journal article" date="2019" name="Nat. Ecol. Evol.">
        <title>Megaphylogeny resolves global patterns of mushroom evolution.</title>
        <authorList>
            <person name="Varga T."/>
            <person name="Krizsan K."/>
            <person name="Foldi C."/>
            <person name="Dima B."/>
            <person name="Sanchez-Garcia M."/>
            <person name="Sanchez-Ramirez S."/>
            <person name="Szollosi G.J."/>
            <person name="Szarkandi J.G."/>
            <person name="Papp V."/>
            <person name="Albert L."/>
            <person name="Andreopoulos W."/>
            <person name="Angelini C."/>
            <person name="Antonin V."/>
            <person name="Barry K.W."/>
            <person name="Bougher N.L."/>
            <person name="Buchanan P."/>
            <person name="Buyck B."/>
            <person name="Bense V."/>
            <person name="Catcheside P."/>
            <person name="Chovatia M."/>
            <person name="Cooper J."/>
            <person name="Damon W."/>
            <person name="Desjardin D."/>
            <person name="Finy P."/>
            <person name="Geml J."/>
            <person name="Haridas S."/>
            <person name="Hughes K."/>
            <person name="Justo A."/>
            <person name="Karasinski D."/>
            <person name="Kautmanova I."/>
            <person name="Kiss B."/>
            <person name="Kocsube S."/>
            <person name="Kotiranta H."/>
            <person name="LaButti K.M."/>
            <person name="Lechner B.E."/>
            <person name="Liimatainen K."/>
            <person name="Lipzen A."/>
            <person name="Lukacs Z."/>
            <person name="Mihaltcheva S."/>
            <person name="Morgado L.N."/>
            <person name="Niskanen T."/>
            <person name="Noordeloos M.E."/>
            <person name="Ohm R.A."/>
            <person name="Ortiz-Santana B."/>
            <person name="Ovrebo C."/>
            <person name="Racz N."/>
            <person name="Riley R."/>
            <person name="Savchenko A."/>
            <person name="Shiryaev A."/>
            <person name="Soop K."/>
            <person name="Spirin V."/>
            <person name="Szebenyi C."/>
            <person name="Tomsovsky M."/>
            <person name="Tulloss R.E."/>
            <person name="Uehling J."/>
            <person name="Grigoriev I.V."/>
            <person name="Vagvolgyi C."/>
            <person name="Papp T."/>
            <person name="Martin F.M."/>
            <person name="Miettinen O."/>
            <person name="Hibbett D.S."/>
            <person name="Nagy L.G."/>
        </authorList>
    </citation>
    <scope>NUCLEOTIDE SEQUENCE [LARGE SCALE GENOMIC DNA]</scope>
    <source>
        <strain evidence="7 8">CBS 962.96</strain>
    </source>
</reference>